<dbReference type="AlphaFoldDB" id="A0A4Y2CUP5"/>
<reference evidence="1 2" key="1">
    <citation type="journal article" date="2019" name="Sci. Rep.">
        <title>Orb-weaving spider Araneus ventricosus genome elucidates the spidroin gene catalogue.</title>
        <authorList>
            <person name="Kono N."/>
            <person name="Nakamura H."/>
            <person name="Ohtoshi R."/>
            <person name="Moran D.A.P."/>
            <person name="Shinohara A."/>
            <person name="Yoshida Y."/>
            <person name="Fujiwara M."/>
            <person name="Mori M."/>
            <person name="Tomita M."/>
            <person name="Arakawa K."/>
        </authorList>
    </citation>
    <scope>NUCLEOTIDE SEQUENCE [LARGE SCALE GENOMIC DNA]</scope>
</reference>
<keyword evidence="2" id="KW-1185">Reference proteome</keyword>
<dbReference type="GO" id="GO:0003676">
    <property type="term" value="F:nucleic acid binding"/>
    <property type="evidence" value="ECO:0007669"/>
    <property type="project" value="InterPro"/>
</dbReference>
<accession>A0A4Y2CUP5</accession>
<evidence type="ECO:0000313" key="1">
    <source>
        <dbReference type="EMBL" id="GBM08093.1"/>
    </source>
</evidence>
<evidence type="ECO:0000313" key="2">
    <source>
        <dbReference type="Proteomes" id="UP000499080"/>
    </source>
</evidence>
<gene>
    <name evidence="1" type="ORF">AVEN_123004_1</name>
</gene>
<dbReference type="InterPro" id="IPR036397">
    <property type="entry name" value="RNaseH_sf"/>
</dbReference>
<organism evidence="1 2">
    <name type="scientific">Araneus ventricosus</name>
    <name type="common">Orbweaver spider</name>
    <name type="synonym">Epeira ventricosa</name>
    <dbReference type="NCBI Taxonomy" id="182803"/>
    <lineage>
        <taxon>Eukaryota</taxon>
        <taxon>Metazoa</taxon>
        <taxon>Ecdysozoa</taxon>
        <taxon>Arthropoda</taxon>
        <taxon>Chelicerata</taxon>
        <taxon>Arachnida</taxon>
        <taxon>Araneae</taxon>
        <taxon>Araneomorphae</taxon>
        <taxon>Entelegynae</taxon>
        <taxon>Araneoidea</taxon>
        <taxon>Araneidae</taxon>
        <taxon>Araneus</taxon>
    </lineage>
</organism>
<dbReference type="OrthoDB" id="6431520at2759"/>
<dbReference type="Proteomes" id="UP000499080">
    <property type="component" value="Unassembled WGS sequence"/>
</dbReference>
<dbReference type="Gene3D" id="3.30.420.10">
    <property type="entry name" value="Ribonuclease H-like superfamily/Ribonuclease H"/>
    <property type="match status" value="1"/>
</dbReference>
<name>A0A4Y2CUP5_ARAVE</name>
<proteinExistence type="predicted"/>
<protein>
    <submittedName>
        <fullName evidence="1">Uncharacterized protein</fullName>
    </submittedName>
</protein>
<comment type="caution">
    <text evidence="1">The sequence shown here is derived from an EMBL/GenBank/DDBJ whole genome shotgun (WGS) entry which is preliminary data.</text>
</comment>
<sequence>MLSDGVILLHDNTHTARKIQELLLNFKRDFWSHAPYSPDLAPNLVSKHLSLTRSSSNSDVKTAARTVLMDRDKISTKAG</sequence>
<dbReference type="EMBL" id="BGPR01000251">
    <property type="protein sequence ID" value="GBM08093.1"/>
    <property type="molecule type" value="Genomic_DNA"/>
</dbReference>